<dbReference type="EMBL" id="JACHXA010000002">
    <property type="protein sequence ID" value="MBB3064566.1"/>
    <property type="molecule type" value="Genomic_DNA"/>
</dbReference>
<comment type="caution">
    <text evidence="3">The sequence shown here is derived from an EMBL/GenBank/DDBJ whole genome shotgun (WGS) entry which is preliminary data.</text>
</comment>
<name>A0A839ST78_9PROT</name>
<sequence>MTRLFIDADACPVKREALRIAERHGLQVFMVSNGGIRPDPSPLVETIIVPADPDAADRWIADRIEPGDICVTQDTPLAAVCIGKGGSALRANGEPFTQNNIGNAMAMRDLMADLRAANPLAAMGSGRSFTKADRSRFLGALDTLIRKLHKAGS</sequence>
<dbReference type="Pfam" id="PF02639">
    <property type="entry name" value="DUF188"/>
    <property type="match status" value="1"/>
</dbReference>
<dbReference type="NCBIfam" id="NF001095">
    <property type="entry name" value="PRK00124.1"/>
    <property type="match status" value="1"/>
</dbReference>
<dbReference type="PANTHER" id="PTHR35146">
    <property type="entry name" value="UPF0178 PROTEIN YAII"/>
    <property type="match status" value="1"/>
</dbReference>
<evidence type="ECO:0000313" key="4">
    <source>
        <dbReference type="Proteomes" id="UP000581135"/>
    </source>
</evidence>
<comment type="similarity">
    <text evidence="1 2">Belongs to the UPF0178 family.</text>
</comment>
<dbReference type="PANTHER" id="PTHR35146:SF1">
    <property type="entry name" value="UPF0178 PROTEIN YAII"/>
    <property type="match status" value="1"/>
</dbReference>
<dbReference type="HAMAP" id="MF_00489">
    <property type="entry name" value="UPF0178"/>
    <property type="match status" value="1"/>
</dbReference>
<evidence type="ECO:0000313" key="3">
    <source>
        <dbReference type="EMBL" id="MBB3064566.1"/>
    </source>
</evidence>
<organism evidence="3 4">
    <name type="scientific">Limibacillus halophilus</name>
    <dbReference type="NCBI Taxonomy" id="1579333"/>
    <lineage>
        <taxon>Bacteria</taxon>
        <taxon>Pseudomonadati</taxon>
        <taxon>Pseudomonadota</taxon>
        <taxon>Alphaproteobacteria</taxon>
        <taxon>Rhodospirillales</taxon>
        <taxon>Rhodovibrionaceae</taxon>
        <taxon>Limibacillus</taxon>
    </lineage>
</organism>
<evidence type="ECO:0000256" key="1">
    <source>
        <dbReference type="ARBA" id="ARBA00008522"/>
    </source>
</evidence>
<gene>
    <name evidence="3" type="ORF">FHR98_000838</name>
</gene>
<evidence type="ECO:0000256" key="2">
    <source>
        <dbReference type="HAMAP-Rule" id="MF_00489"/>
    </source>
</evidence>
<protein>
    <recommendedName>
        <fullName evidence="2">UPF0178 protein FHR98_000838</fullName>
    </recommendedName>
</protein>
<dbReference type="AlphaFoldDB" id="A0A839ST78"/>
<keyword evidence="4" id="KW-1185">Reference proteome</keyword>
<reference evidence="3 4" key="1">
    <citation type="submission" date="2020-08" db="EMBL/GenBank/DDBJ databases">
        <title>Genomic Encyclopedia of Type Strains, Phase III (KMG-III): the genomes of soil and plant-associated and newly described type strains.</title>
        <authorList>
            <person name="Whitman W."/>
        </authorList>
    </citation>
    <scope>NUCLEOTIDE SEQUENCE [LARGE SCALE GENOMIC DNA]</scope>
    <source>
        <strain evidence="3 4">CECT 8803</strain>
    </source>
</reference>
<proteinExistence type="inferred from homology"/>
<dbReference type="RefSeq" id="WP_183415378.1">
    <property type="nucleotide sequence ID" value="NZ_JACHXA010000002.1"/>
</dbReference>
<dbReference type="InterPro" id="IPR003791">
    <property type="entry name" value="UPF0178"/>
</dbReference>
<accession>A0A839ST78</accession>
<dbReference type="Proteomes" id="UP000581135">
    <property type="component" value="Unassembled WGS sequence"/>
</dbReference>